<keyword evidence="4" id="KW-0812">Transmembrane</keyword>
<keyword evidence="6" id="KW-0914">Notch signaling pathway</keyword>
<organism evidence="12 13">
    <name type="scientific">Acyrthosiphon pisum</name>
    <name type="common">Pea aphid</name>
    <dbReference type="NCBI Taxonomy" id="7029"/>
    <lineage>
        <taxon>Eukaryota</taxon>
        <taxon>Metazoa</taxon>
        <taxon>Ecdysozoa</taxon>
        <taxon>Arthropoda</taxon>
        <taxon>Hexapoda</taxon>
        <taxon>Insecta</taxon>
        <taxon>Pterygota</taxon>
        <taxon>Neoptera</taxon>
        <taxon>Paraneoptera</taxon>
        <taxon>Hemiptera</taxon>
        <taxon>Sternorrhyncha</taxon>
        <taxon>Aphidomorpha</taxon>
        <taxon>Aphidoidea</taxon>
        <taxon>Aphididae</taxon>
        <taxon>Macrosiphini</taxon>
        <taxon>Acyrthosiphon</taxon>
    </lineage>
</organism>
<evidence type="ECO:0000256" key="8">
    <source>
        <dbReference type="ARBA" id="ARBA00023136"/>
    </source>
</evidence>
<proteinExistence type="inferred from homology"/>
<protein>
    <recommendedName>
        <fullName evidence="3">Nicastrin</fullName>
    </recommendedName>
</protein>
<dbReference type="PANTHER" id="PTHR21092">
    <property type="entry name" value="NICASTRIN"/>
    <property type="match status" value="1"/>
</dbReference>
<evidence type="ECO:0000256" key="6">
    <source>
        <dbReference type="ARBA" id="ARBA00022976"/>
    </source>
</evidence>
<dbReference type="AlphaFoldDB" id="A0A8R2JSW3"/>
<dbReference type="GO" id="GO:0007220">
    <property type="term" value="P:Notch receptor processing"/>
    <property type="evidence" value="ECO:0007669"/>
    <property type="project" value="TreeGrafter"/>
</dbReference>
<feature type="domain" description="Nicastrin small lobe" evidence="11">
    <location>
        <begin position="38"/>
        <end position="183"/>
    </location>
</feature>
<sequence>MISVRLVSFVCLHFATFTLLNCLSVKDQMYANIIADNPCFLRLNGTNQFGCTSSRFGNVGTLHLVINSTDLNWLFNEGKADPYTVALTPKMFNREVLQSIELSAKVNGIMLLMNGTEQEVINNDNLQNTGFSPEDTCPNRYSDVNSCPMKPWNPYGTDILLKSWSFPIFVVYDQNTIKDIIDVRLINLLFYKNYPDDCGEEVS</sequence>
<keyword evidence="5 10" id="KW-0732">Signal</keyword>
<keyword evidence="8" id="KW-0472">Membrane</keyword>
<keyword evidence="13" id="KW-1185">Reference proteome</keyword>
<dbReference type="GO" id="GO:0016485">
    <property type="term" value="P:protein processing"/>
    <property type="evidence" value="ECO:0007669"/>
    <property type="project" value="InterPro"/>
</dbReference>
<evidence type="ECO:0000256" key="7">
    <source>
        <dbReference type="ARBA" id="ARBA00022989"/>
    </source>
</evidence>
<evidence type="ECO:0000256" key="3">
    <source>
        <dbReference type="ARBA" id="ARBA00015303"/>
    </source>
</evidence>
<feature type="signal peptide" evidence="10">
    <location>
        <begin position="1"/>
        <end position="22"/>
    </location>
</feature>
<dbReference type="GO" id="GO:0007219">
    <property type="term" value="P:Notch signaling pathway"/>
    <property type="evidence" value="ECO:0007669"/>
    <property type="project" value="UniProtKB-KW"/>
</dbReference>
<accession>A0A8R2JSW3</accession>
<evidence type="ECO:0000256" key="2">
    <source>
        <dbReference type="ARBA" id="ARBA00007717"/>
    </source>
</evidence>
<evidence type="ECO:0000313" key="13">
    <source>
        <dbReference type="Proteomes" id="UP000007819"/>
    </source>
</evidence>
<dbReference type="GO" id="GO:0005886">
    <property type="term" value="C:plasma membrane"/>
    <property type="evidence" value="ECO:0007669"/>
    <property type="project" value="TreeGrafter"/>
</dbReference>
<keyword evidence="9" id="KW-0325">Glycoprotein</keyword>
<evidence type="ECO:0000259" key="11">
    <source>
        <dbReference type="Pfam" id="PF18266"/>
    </source>
</evidence>
<evidence type="ECO:0000256" key="5">
    <source>
        <dbReference type="ARBA" id="ARBA00022729"/>
    </source>
</evidence>
<keyword evidence="7" id="KW-1133">Transmembrane helix</keyword>
<dbReference type="OrthoDB" id="755951at2759"/>
<dbReference type="KEGG" id="api:100572878"/>
<reference evidence="12" key="2">
    <citation type="submission" date="2022-06" db="UniProtKB">
        <authorList>
            <consortium name="EnsemblMetazoa"/>
        </authorList>
    </citation>
    <scope>IDENTIFICATION</scope>
</reference>
<dbReference type="RefSeq" id="XP_029345849.1">
    <property type="nucleotide sequence ID" value="XM_029489989.1"/>
</dbReference>
<comment type="subcellular location">
    <subcellularLocation>
        <location evidence="1">Membrane</location>
        <topology evidence="1">Single-pass type I membrane protein</topology>
    </subcellularLocation>
</comment>
<dbReference type="Proteomes" id="UP000007819">
    <property type="component" value="Chromosome A2"/>
</dbReference>
<feature type="chain" id="PRO_5035793474" description="Nicastrin" evidence="10">
    <location>
        <begin position="23"/>
        <end position="203"/>
    </location>
</feature>
<dbReference type="GeneID" id="100572878"/>
<comment type="similarity">
    <text evidence="2">Belongs to the nicastrin family.</text>
</comment>
<evidence type="ECO:0000256" key="4">
    <source>
        <dbReference type="ARBA" id="ARBA00022692"/>
    </source>
</evidence>
<evidence type="ECO:0000256" key="1">
    <source>
        <dbReference type="ARBA" id="ARBA00004479"/>
    </source>
</evidence>
<dbReference type="Pfam" id="PF18266">
    <property type="entry name" value="Ncstrn_small"/>
    <property type="match status" value="1"/>
</dbReference>
<dbReference type="InterPro" id="IPR041084">
    <property type="entry name" value="Ncstrn_small"/>
</dbReference>
<name>A0A8R2JSW3_ACYPI</name>
<dbReference type="InterPro" id="IPR008710">
    <property type="entry name" value="Nicastrin"/>
</dbReference>
<evidence type="ECO:0000256" key="9">
    <source>
        <dbReference type="ARBA" id="ARBA00023180"/>
    </source>
</evidence>
<evidence type="ECO:0000313" key="12">
    <source>
        <dbReference type="EnsemblMetazoa" id="XP_029345849.1"/>
    </source>
</evidence>
<reference evidence="13" key="1">
    <citation type="submission" date="2010-06" db="EMBL/GenBank/DDBJ databases">
        <authorList>
            <person name="Jiang H."/>
            <person name="Abraham K."/>
            <person name="Ali S."/>
            <person name="Alsbrooks S.L."/>
            <person name="Anim B.N."/>
            <person name="Anosike U.S."/>
            <person name="Attaway T."/>
            <person name="Bandaranaike D.P."/>
            <person name="Battles P.K."/>
            <person name="Bell S.N."/>
            <person name="Bell A.V."/>
            <person name="Beltran B."/>
            <person name="Bickham C."/>
            <person name="Bustamante Y."/>
            <person name="Caleb T."/>
            <person name="Canada A."/>
            <person name="Cardenas V."/>
            <person name="Carter K."/>
            <person name="Chacko J."/>
            <person name="Chandrabose M.N."/>
            <person name="Chavez D."/>
            <person name="Chavez A."/>
            <person name="Chen L."/>
            <person name="Chu H.-S."/>
            <person name="Claassen K.J."/>
            <person name="Cockrell R."/>
            <person name="Collins M."/>
            <person name="Cooper J.A."/>
            <person name="Cree A."/>
            <person name="Curry S.M."/>
            <person name="Da Y."/>
            <person name="Dao M.D."/>
            <person name="Das B."/>
            <person name="Davila M.-L."/>
            <person name="Davy-Carroll L."/>
            <person name="Denson S."/>
            <person name="Dinh H."/>
            <person name="Ebong V.E."/>
            <person name="Edwards J.R."/>
            <person name="Egan A."/>
            <person name="El-Daye J."/>
            <person name="Escobedo L."/>
            <person name="Fernandez S."/>
            <person name="Fernando P.R."/>
            <person name="Flagg N."/>
            <person name="Forbes L.D."/>
            <person name="Fowler R.G."/>
            <person name="Fu Q."/>
            <person name="Gabisi R.A."/>
            <person name="Ganer J."/>
            <person name="Garbino Pronczuk A."/>
            <person name="Garcia R.M."/>
            <person name="Garner T."/>
            <person name="Garrett T.E."/>
            <person name="Gonzalez D.A."/>
            <person name="Hamid H."/>
            <person name="Hawkins E.S."/>
            <person name="Hirani K."/>
            <person name="Hogues M.E."/>
            <person name="Hollins B."/>
            <person name="Hsiao C.-H."/>
            <person name="Jabil R."/>
            <person name="James M.L."/>
            <person name="Jhangiani S.N."/>
            <person name="Johnson B."/>
            <person name="Johnson Q."/>
            <person name="Joshi V."/>
            <person name="Kalu J.B."/>
            <person name="Kam C."/>
            <person name="Kashfia A."/>
            <person name="Keebler J."/>
            <person name="Kisamo H."/>
            <person name="Kovar C.L."/>
            <person name="Lago L.A."/>
            <person name="Lai C.-Y."/>
            <person name="Laidlaw J."/>
            <person name="Lara F."/>
            <person name="Le T.-K."/>
            <person name="Lee S.L."/>
            <person name="Legall F.H."/>
            <person name="Lemon S.J."/>
            <person name="Lewis L.R."/>
            <person name="Li B."/>
            <person name="Liu Y."/>
            <person name="Liu Y.-S."/>
            <person name="Lopez J."/>
            <person name="Lozado R.J."/>
            <person name="Lu J."/>
            <person name="Madu R.C."/>
            <person name="Maheshwari M."/>
            <person name="Maheshwari R."/>
            <person name="Malloy K."/>
            <person name="Martinez E."/>
            <person name="Mathew T."/>
            <person name="Mercado I.C."/>
            <person name="Mercado C."/>
            <person name="Meyer B."/>
            <person name="Montgomery K."/>
            <person name="Morgan M.B."/>
            <person name="Munidasa M."/>
            <person name="Nazareth L.V."/>
            <person name="Nelson J."/>
            <person name="Ng B.M."/>
            <person name="Nguyen N.B."/>
            <person name="Nguyen P.Q."/>
            <person name="Nguyen T."/>
            <person name="Obregon M."/>
            <person name="Okwuonu G.O."/>
            <person name="Onwere C.G."/>
            <person name="Orozco G."/>
            <person name="Parra A."/>
            <person name="Patel S."/>
            <person name="Patil S."/>
            <person name="Perez A."/>
            <person name="Perez Y."/>
            <person name="Pham C."/>
            <person name="Primus E.L."/>
            <person name="Pu L.-L."/>
            <person name="Puazo M."/>
            <person name="Qin X."/>
            <person name="Quiroz J.B."/>
            <person name="Reese J."/>
            <person name="Richards S."/>
            <person name="Rives C.M."/>
            <person name="Robberts R."/>
            <person name="Ruiz S.J."/>
            <person name="Ruiz M.J."/>
            <person name="Santibanez J."/>
            <person name="Schneider B.W."/>
            <person name="Sisson I."/>
            <person name="Smith M."/>
            <person name="Sodergren E."/>
            <person name="Song X.-Z."/>
            <person name="Song B.B."/>
            <person name="Summersgill H."/>
            <person name="Thelus R."/>
            <person name="Thornton R.D."/>
            <person name="Trejos Z.Y."/>
            <person name="Usmani K."/>
            <person name="Vattathil S."/>
            <person name="Villasana D."/>
            <person name="Walker D.L."/>
            <person name="Wang S."/>
            <person name="Wang K."/>
            <person name="White C.S."/>
            <person name="Williams A.C."/>
            <person name="Williamson J."/>
            <person name="Wilson K."/>
            <person name="Woghiren I.O."/>
            <person name="Woodworth J.R."/>
            <person name="Worley K.C."/>
            <person name="Wright R.A."/>
            <person name="Wu W."/>
            <person name="Young L."/>
            <person name="Zhang L."/>
            <person name="Zhang J."/>
            <person name="Zhu Y."/>
            <person name="Muzny D.M."/>
            <person name="Weinstock G."/>
            <person name="Gibbs R.A."/>
        </authorList>
    </citation>
    <scope>NUCLEOTIDE SEQUENCE [LARGE SCALE GENOMIC DNA]</scope>
    <source>
        <strain evidence="13">LSR1</strain>
    </source>
</reference>
<dbReference type="PANTHER" id="PTHR21092:SF0">
    <property type="entry name" value="NICASTRIN"/>
    <property type="match status" value="1"/>
</dbReference>
<evidence type="ECO:0000256" key="10">
    <source>
        <dbReference type="SAM" id="SignalP"/>
    </source>
</evidence>
<dbReference type="EnsemblMetazoa" id="XM_029489989.1">
    <property type="protein sequence ID" value="XP_029345849.1"/>
    <property type="gene ID" value="LOC100572878"/>
</dbReference>